<dbReference type="EMBL" id="LXQA010054704">
    <property type="protein sequence ID" value="MCI04233.1"/>
    <property type="molecule type" value="Genomic_DNA"/>
</dbReference>
<evidence type="ECO:0000313" key="2">
    <source>
        <dbReference type="EMBL" id="MCI04233.1"/>
    </source>
</evidence>
<protein>
    <submittedName>
        <fullName evidence="2">Uncharacterized protein</fullName>
    </submittedName>
</protein>
<organism evidence="2 3">
    <name type="scientific">Trifolium medium</name>
    <dbReference type="NCBI Taxonomy" id="97028"/>
    <lineage>
        <taxon>Eukaryota</taxon>
        <taxon>Viridiplantae</taxon>
        <taxon>Streptophyta</taxon>
        <taxon>Embryophyta</taxon>
        <taxon>Tracheophyta</taxon>
        <taxon>Spermatophyta</taxon>
        <taxon>Magnoliopsida</taxon>
        <taxon>eudicotyledons</taxon>
        <taxon>Gunneridae</taxon>
        <taxon>Pentapetalae</taxon>
        <taxon>rosids</taxon>
        <taxon>fabids</taxon>
        <taxon>Fabales</taxon>
        <taxon>Fabaceae</taxon>
        <taxon>Papilionoideae</taxon>
        <taxon>50 kb inversion clade</taxon>
        <taxon>NPAAA clade</taxon>
        <taxon>Hologalegina</taxon>
        <taxon>IRL clade</taxon>
        <taxon>Trifolieae</taxon>
        <taxon>Trifolium</taxon>
    </lineage>
</organism>
<dbReference type="Proteomes" id="UP000265520">
    <property type="component" value="Unassembled WGS sequence"/>
</dbReference>
<reference evidence="2 3" key="1">
    <citation type="journal article" date="2018" name="Front. Plant Sci.">
        <title>Red Clover (Trifolium pratense) and Zigzag Clover (T. medium) - A Picture of Genomic Similarities and Differences.</title>
        <authorList>
            <person name="Dluhosova J."/>
            <person name="Istvanek J."/>
            <person name="Nedelnik J."/>
            <person name="Repkova J."/>
        </authorList>
    </citation>
    <scope>NUCLEOTIDE SEQUENCE [LARGE SCALE GENOMIC DNA]</scope>
    <source>
        <strain evidence="3">cv. 10/8</strain>
        <tissue evidence="2">Leaf</tissue>
    </source>
</reference>
<sequence>MSTLWLSKKRVDKSSFIASTSDSLSLVKASNANKAQARGKAPATSCKNPPHYCTFCDAKHGHPNFSKLNSSVNASSNENSKAKTSIGNN</sequence>
<name>A0A392NWP3_9FABA</name>
<evidence type="ECO:0000313" key="3">
    <source>
        <dbReference type="Proteomes" id="UP000265520"/>
    </source>
</evidence>
<proteinExistence type="predicted"/>
<feature type="compositionally biased region" description="Low complexity" evidence="1">
    <location>
        <begin position="69"/>
        <end position="79"/>
    </location>
</feature>
<accession>A0A392NWP3</accession>
<keyword evidence="3" id="KW-1185">Reference proteome</keyword>
<comment type="caution">
    <text evidence="2">The sequence shown here is derived from an EMBL/GenBank/DDBJ whole genome shotgun (WGS) entry which is preliminary data.</text>
</comment>
<evidence type="ECO:0000256" key="1">
    <source>
        <dbReference type="SAM" id="MobiDB-lite"/>
    </source>
</evidence>
<feature type="region of interest" description="Disordered" evidence="1">
    <location>
        <begin position="67"/>
        <end position="89"/>
    </location>
</feature>
<dbReference type="AlphaFoldDB" id="A0A392NWP3"/>